<keyword evidence="6" id="KW-1185">Reference proteome</keyword>
<dbReference type="PANTHER" id="PTHR43537">
    <property type="entry name" value="TRANSCRIPTIONAL REGULATOR, GNTR FAMILY"/>
    <property type="match status" value="1"/>
</dbReference>
<dbReference type="PANTHER" id="PTHR43537:SF49">
    <property type="entry name" value="TRANSCRIPTIONAL REGULATORY PROTEIN"/>
    <property type="match status" value="1"/>
</dbReference>
<evidence type="ECO:0000313" key="5">
    <source>
        <dbReference type="EMBL" id="POR49377.1"/>
    </source>
</evidence>
<protein>
    <submittedName>
        <fullName evidence="5">GntR family transcriptional regulator</fullName>
    </submittedName>
</protein>
<dbReference type="PRINTS" id="PR00033">
    <property type="entry name" value="HTHASNC"/>
</dbReference>
<dbReference type="Pfam" id="PF07729">
    <property type="entry name" value="FCD"/>
    <property type="match status" value="1"/>
</dbReference>
<dbReference type="CDD" id="cd07377">
    <property type="entry name" value="WHTH_GntR"/>
    <property type="match status" value="1"/>
</dbReference>
<proteinExistence type="predicted"/>
<evidence type="ECO:0000256" key="1">
    <source>
        <dbReference type="ARBA" id="ARBA00023015"/>
    </source>
</evidence>
<dbReference type="SMART" id="SM00345">
    <property type="entry name" value="HTH_GNTR"/>
    <property type="match status" value="1"/>
</dbReference>
<dbReference type="AlphaFoldDB" id="A0A2S4M421"/>
<dbReference type="InterPro" id="IPR036390">
    <property type="entry name" value="WH_DNA-bd_sf"/>
</dbReference>
<dbReference type="InterPro" id="IPR008920">
    <property type="entry name" value="TF_FadR/GntR_C"/>
</dbReference>
<dbReference type="PROSITE" id="PS50949">
    <property type="entry name" value="HTH_GNTR"/>
    <property type="match status" value="1"/>
</dbReference>
<dbReference type="RefSeq" id="WP_103705852.1">
    <property type="nucleotide sequence ID" value="NZ_PQGA01000011.1"/>
</dbReference>
<organism evidence="5 6">
    <name type="scientific">Paraburkholderia eburnea</name>
    <dbReference type="NCBI Taxonomy" id="1189126"/>
    <lineage>
        <taxon>Bacteria</taxon>
        <taxon>Pseudomonadati</taxon>
        <taxon>Pseudomonadota</taxon>
        <taxon>Betaproteobacteria</taxon>
        <taxon>Burkholderiales</taxon>
        <taxon>Burkholderiaceae</taxon>
        <taxon>Paraburkholderia</taxon>
    </lineage>
</organism>
<evidence type="ECO:0000259" key="4">
    <source>
        <dbReference type="PROSITE" id="PS50949"/>
    </source>
</evidence>
<dbReference type="GO" id="GO:0003700">
    <property type="term" value="F:DNA-binding transcription factor activity"/>
    <property type="evidence" value="ECO:0007669"/>
    <property type="project" value="InterPro"/>
</dbReference>
<dbReference type="SUPFAM" id="SSF48008">
    <property type="entry name" value="GntR ligand-binding domain-like"/>
    <property type="match status" value="1"/>
</dbReference>
<dbReference type="Gene3D" id="1.10.10.10">
    <property type="entry name" value="Winged helix-like DNA-binding domain superfamily/Winged helix DNA-binding domain"/>
    <property type="match status" value="1"/>
</dbReference>
<keyword evidence="3" id="KW-0804">Transcription</keyword>
<dbReference type="InterPro" id="IPR000524">
    <property type="entry name" value="Tscrpt_reg_HTH_GntR"/>
</dbReference>
<dbReference type="Pfam" id="PF00392">
    <property type="entry name" value="GntR"/>
    <property type="match status" value="1"/>
</dbReference>
<dbReference type="OrthoDB" id="8680857at2"/>
<dbReference type="Gene3D" id="1.20.120.530">
    <property type="entry name" value="GntR ligand-binding domain-like"/>
    <property type="match status" value="1"/>
</dbReference>
<evidence type="ECO:0000256" key="2">
    <source>
        <dbReference type="ARBA" id="ARBA00023125"/>
    </source>
</evidence>
<keyword evidence="2" id="KW-0238">DNA-binding</keyword>
<keyword evidence="1" id="KW-0805">Transcription regulation</keyword>
<gene>
    <name evidence="5" type="ORF">B0G62_11141</name>
</gene>
<dbReference type="GO" id="GO:0043565">
    <property type="term" value="F:sequence-specific DNA binding"/>
    <property type="evidence" value="ECO:0007669"/>
    <property type="project" value="InterPro"/>
</dbReference>
<sequence length="239" mass="27627">MSAETQDETGASPLFMALEPIHATVSLRDQAYARLKQAIAETDIYRSRDEIRLDEKELTEKLGVSRTPVREAMTLLEQEGFLRTVPRRGVYILRKTRKEIVEMIYMWAALESIAARLATQRASDEDIARLRRMFADFGEHAPAEHIEEYSEANIMFHQALVELSQSPIIIDTIKNIFMHVRAIRRMTIAQSDRASRSIVDHMRIIEALEARDTERVERLVRQHSIDLALFVEARCDFLD</sequence>
<evidence type="ECO:0000256" key="3">
    <source>
        <dbReference type="ARBA" id="ARBA00023163"/>
    </source>
</evidence>
<dbReference type="InterPro" id="IPR011711">
    <property type="entry name" value="GntR_C"/>
</dbReference>
<dbReference type="EMBL" id="PQGA01000011">
    <property type="protein sequence ID" value="POR49377.1"/>
    <property type="molecule type" value="Genomic_DNA"/>
</dbReference>
<accession>A0A2S4M421</accession>
<dbReference type="SMART" id="SM00895">
    <property type="entry name" value="FCD"/>
    <property type="match status" value="1"/>
</dbReference>
<feature type="domain" description="HTH gntR-type" evidence="4">
    <location>
        <begin position="25"/>
        <end position="95"/>
    </location>
</feature>
<dbReference type="Proteomes" id="UP000237381">
    <property type="component" value="Unassembled WGS sequence"/>
</dbReference>
<dbReference type="SUPFAM" id="SSF46785">
    <property type="entry name" value="Winged helix' DNA-binding domain"/>
    <property type="match status" value="1"/>
</dbReference>
<comment type="caution">
    <text evidence="5">The sequence shown here is derived from an EMBL/GenBank/DDBJ whole genome shotgun (WGS) entry which is preliminary data.</text>
</comment>
<name>A0A2S4M421_9BURK</name>
<evidence type="ECO:0000313" key="6">
    <source>
        <dbReference type="Proteomes" id="UP000237381"/>
    </source>
</evidence>
<reference evidence="5 6" key="1">
    <citation type="submission" date="2018-01" db="EMBL/GenBank/DDBJ databases">
        <title>Genomic Encyclopedia of Type Strains, Phase III (KMG-III): the genomes of soil and plant-associated and newly described type strains.</title>
        <authorList>
            <person name="Whitman W."/>
        </authorList>
    </citation>
    <scope>NUCLEOTIDE SEQUENCE [LARGE SCALE GENOMIC DNA]</scope>
    <source>
        <strain evidence="5 6">JCM 18070</strain>
    </source>
</reference>
<dbReference type="InterPro" id="IPR036388">
    <property type="entry name" value="WH-like_DNA-bd_sf"/>
</dbReference>
<dbReference type="InterPro" id="IPR000485">
    <property type="entry name" value="AsnC-type_HTH_dom"/>
</dbReference>
<dbReference type="PRINTS" id="PR00035">
    <property type="entry name" value="HTHGNTR"/>
</dbReference>